<gene>
    <name evidence="4" type="ORF">EVEC_LOCUS10544</name>
</gene>
<feature type="chain" id="PRO_5043123003" evidence="2">
    <location>
        <begin position="17"/>
        <end position="288"/>
    </location>
</feature>
<dbReference type="EMBL" id="UXUI01010938">
    <property type="protein sequence ID" value="VDD95793.1"/>
    <property type="molecule type" value="Genomic_DNA"/>
</dbReference>
<feature type="domain" description="Ground-like" evidence="3">
    <location>
        <begin position="213"/>
        <end position="285"/>
    </location>
</feature>
<protein>
    <submittedName>
        <fullName evidence="6">Ground-like domain-containing protein</fullName>
    </submittedName>
</protein>
<sequence>MKVLLLAVCLLPAANAFLFGLGTGCCCGCGIPQPASCGCPVRCPAPAPCPPPICPICQVCPPPPVCPPAPVAVCPQPEPVYYAQPCSQPPCPQQQSSYIYGGAGNSYATVPQTYPQPPQPQYPPQQAPAPQAQYDVGPAPEPQYSLNNANPFIQPDADIPQGVANGQTPQHIIAEVYDRPAEAGNTATQVLTVKAAKVDEAQRKIRNVATADDPKCNSKALKSLIVKNIVAEDAVASKRAIHKAAIEEITDSVVDIICSDAGFTYIVSTAEHCEAQRDKVICFVYKKP</sequence>
<dbReference type="PROSITE" id="PS51257">
    <property type="entry name" value="PROKAR_LIPOPROTEIN"/>
    <property type="match status" value="1"/>
</dbReference>
<dbReference type="OrthoDB" id="5873923at2759"/>
<dbReference type="InterPro" id="IPR007284">
    <property type="entry name" value="Ground-like_dom"/>
</dbReference>
<evidence type="ECO:0000313" key="6">
    <source>
        <dbReference type="WBParaSite" id="EVEC_0001123101-mRNA-1"/>
    </source>
</evidence>
<keyword evidence="5" id="KW-1185">Reference proteome</keyword>
<proteinExistence type="predicted"/>
<dbReference type="Pfam" id="PF04155">
    <property type="entry name" value="Ground-like"/>
    <property type="match status" value="1"/>
</dbReference>
<accession>A0A0N4VK49</accession>
<evidence type="ECO:0000256" key="1">
    <source>
        <dbReference type="SAM" id="MobiDB-lite"/>
    </source>
</evidence>
<evidence type="ECO:0000259" key="3">
    <source>
        <dbReference type="Pfam" id="PF04155"/>
    </source>
</evidence>
<dbReference type="STRING" id="51028.A0A0N4VK49"/>
<feature type="compositionally biased region" description="Pro residues" evidence="1">
    <location>
        <begin position="114"/>
        <end position="127"/>
    </location>
</feature>
<evidence type="ECO:0000256" key="2">
    <source>
        <dbReference type="SAM" id="SignalP"/>
    </source>
</evidence>
<reference evidence="6" key="1">
    <citation type="submission" date="2017-02" db="UniProtKB">
        <authorList>
            <consortium name="WormBaseParasite"/>
        </authorList>
    </citation>
    <scope>IDENTIFICATION</scope>
</reference>
<evidence type="ECO:0000313" key="5">
    <source>
        <dbReference type="Proteomes" id="UP000274131"/>
    </source>
</evidence>
<evidence type="ECO:0000313" key="4">
    <source>
        <dbReference type="EMBL" id="VDD95793.1"/>
    </source>
</evidence>
<feature type="signal peptide" evidence="2">
    <location>
        <begin position="1"/>
        <end position="16"/>
    </location>
</feature>
<name>A0A0N4VK49_ENTVE</name>
<dbReference type="AlphaFoldDB" id="A0A0N4VK49"/>
<reference evidence="4 5" key="2">
    <citation type="submission" date="2018-10" db="EMBL/GenBank/DDBJ databases">
        <authorList>
            <consortium name="Pathogen Informatics"/>
        </authorList>
    </citation>
    <scope>NUCLEOTIDE SEQUENCE [LARGE SCALE GENOMIC DNA]</scope>
</reference>
<keyword evidence="2" id="KW-0732">Signal</keyword>
<dbReference type="Proteomes" id="UP000274131">
    <property type="component" value="Unassembled WGS sequence"/>
</dbReference>
<dbReference type="WBParaSite" id="EVEC_0001123101-mRNA-1">
    <property type="protein sequence ID" value="EVEC_0001123101-mRNA-1"/>
    <property type="gene ID" value="EVEC_0001123101"/>
</dbReference>
<organism evidence="6">
    <name type="scientific">Enterobius vermicularis</name>
    <name type="common">Human pinworm</name>
    <dbReference type="NCBI Taxonomy" id="51028"/>
    <lineage>
        <taxon>Eukaryota</taxon>
        <taxon>Metazoa</taxon>
        <taxon>Ecdysozoa</taxon>
        <taxon>Nematoda</taxon>
        <taxon>Chromadorea</taxon>
        <taxon>Rhabditida</taxon>
        <taxon>Spirurina</taxon>
        <taxon>Oxyuridomorpha</taxon>
        <taxon>Oxyuroidea</taxon>
        <taxon>Oxyuridae</taxon>
        <taxon>Enterobius</taxon>
    </lineage>
</organism>
<feature type="region of interest" description="Disordered" evidence="1">
    <location>
        <begin position="110"/>
        <end position="133"/>
    </location>
</feature>